<feature type="domain" description="Helix-hairpin-helix DNA-binding motif class 1" evidence="7">
    <location>
        <begin position="106"/>
        <end position="125"/>
    </location>
</feature>
<feature type="domain" description="Helix-hairpin-helix DNA-binding motif class 1" evidence="7">
    <location>
        <begin position="71"/>
        <end position="90"/>
    </location>
</feature>
<sequence>MYEYIIGKIEWVGPEYIVVDHNGMGYQLFTPNPYVFRPSNEILKVYTHHYVREDVMMLYGFKTLDERTLFQKLLSVSGIGPKGALAIVATGEPNQIVHAIEEEDEAFLTKFPGVGKKTARQMILDLKGKLEKVFGAVQVDLFTDLDAIEEKESAASSLDDAIEALKALGYAEKEVKKIVPLLKNEKLSTDEYIKKALQLLLQAKR</sequence>
<comment type="caution">
    <text evidence="8">The sequence shown here is derived from an EMBL/GenBank/DDBJ whole genome shotgun (WGS) entry which is preliminary data.</text>
</comment>
<dbReference type="Pfam" id="PF01330">
    <property type="entry name" value="RuvA_N"/>
    <property type="match status" value="1"/>
</dbReference>
<dbReference type="InterPro" id="IPR010994">
    <property type="entry name" value="RuvA_2-like"/>
</dbReference>
<dbReference type="SMART" id="SM00278">
    <property type="entry name" value="HhH1"/>
    <property type="match status" value="2"/>
</dbReference>
<dbReference type="SUPFAM" id="SSF47781">
    <property type="entry name" value="RuvA domain 2-like"/>
    <property type="match status" value="1"/>
</dbReference>
<organism evidence="8 9">
    <name type="scientific">Gottfriedia luciferensis</name>
    <dbReference type="NCBI Taxonomy" id="178774"/>
    <lineage>
        <taxon>Bacteria</taxon>
        <taxon>Bacillati</taxon>
        <taxon>Bacillota</taxon>
        <taxon>Bacilli</taxon>
        <taxon>Bacillales</taxon>
        <taxon>Bacillaceae</taxon>
        <taxon>Gottfriedia</taxon>
    </lineage>
</organism>
<evidence type="ECO:0000256" key="1">
    <source>
        <dbReference type="ARBA" id="ARBA00022490"/>
    </source>
</evidence>
<dbReference type="RefSeq" id="WP_069035165.1">
    <property type="nucleotide sequence ID" value="NZ_MDKC01000035.1"/>
</dbReference>
<keyword evidence="9" id="KW-1185">Reference proteome</keyword>
<dbReference type="Pfam" id="PF07499">
    <property type="entry name" value="RuvA_C"/>
    <property type="match status" value="1"/>
</dbReference>
<dbReference type="InterPro" id="IPR000085">
    <property type="entry name" value="RuvA"/>
</dbReference>
<dbReference type="InterPro" id="IPR003583">
    <property type="entry name" value="Hlx-hairpin-Hlx_DNA-bd_motif"/>
</dbReference>
<dbReference type="InterPro" id="IPR012340">
    <property type="entry name" value="NA-bd_OB-fold"/>
</dbReference>
<dbReference type="InterPro" id="IPR036267">
    <property type="entry name" value="RuvA_C_sf"/>
</dbReference>
<dbReference type="SUPFAM" id="SSF46929">
    <property type="entry name" value="DNA helicase RuvA subunit, C-terminal domain"/>
    <property type="match status" value="1"/>
</dbReference>
<evidence type="ECO:0000256" key="2">
    <source>
        <dbReference type="ARBA" id="ARBA00022763"/>
    </source>
</evidence>
<keyword evidence="1 6" id="KW-0963">Cytoplasm</keyword>
<keyword evidence="8" id="KW-0067">ATP-binding</keyword>
<proteinExistence type="inferred from homology"/>
<comment type="function">
    <text evidence="6">The RuvA-RuvB-RuvC complex processes Holliday junction (HJ) DNA during genetic recombination and DNA repair, while the RuvA-RuvB complex plays an important role in the rescue of blocked DNA replication forks via replication fork reversal (RFR). RuvA specifically binds to HJ cruciform DNA, conferring on it an open structure. The RuvB hexamer acts as an ATP-dependent pump, pulling dsDNA into and through the RuvAB complex. HJ branch migration allows RuvC to scan DNA until it finds its consensus sequence, where it cleaves and resolves the cruciform DNA.</text>
</comment>
<gene>
    <name evidence="6" type="primary">ruvA</name>
    <name evidence="8" type="ORF">BED47_13245</name>
</gene>
<accession>A0ABX2ZT97</accession>
<comment type="subunit">
    <text evidence="6">Homotetramer. Forms an RuvA(8)-RuvB(12)-Holliday junction (HJ) complex. HJ DNA is sandwiched between 2 RuvA tetramers; dsDNA enters through RuvA and exits via RuvB. An RuvB hexamer assembles on each DNA strand where it exits the tetramer. Each RuvB hexamer is contacted by two RuvA subunits (via domain III) on 2 adjacent RuvB subunits; this complex drives branch migration. In the full resolvosome a probable DNA-RuvA(4)-RuvB(12)-RuvC(2) complex forms which resolves the HJ.</text>
</comment>
<keyword evidence="8" id="KW-0347">Helicase</keyword>
<keyword evidence="5 6" id="KW-0234">DNA repair</keyword>
<dbReference type="Gene3D" id="1.10.150.20">
    <property type="entry name" value="5' to 3' exonuclease, C-terminal subdomain"/>
    <property type="match status" value="1"/>
</dbReference>
<comment type="domain">
    <text evidence="6">Has three domains with a flexible linker between the domains II and III and assumes an 'L' shape. Domain III is highly mobile and contacts RuvB.</text>
</comment>
<evidence type="ECO:0000256" key="6">
    <source>
        <dbReference type="HAMAP-Rule" id="MF_00031"/>
    </source>
</evidence>
<dbReference type="Gene3D" id="1.10.8.10">
    <property type="entry name" value="DNA helicase RuvA subunit, C-terminal domain"/>
    <property type="match status" value="1"/>
</dbReference>
<keyword evidence="3 6" id="KW-0238">DNA-binding</keyword>
<keyword evidence="4 6" id="KW-0233">DNA recombination</keyword>
<dbReference type="InterPro" id="IPR011114">
    <property type="entry name" value="RuvA_C"/>
</dbReference>
<feature type="region of interest" description="Domain III" evidence="6">
    <location>
        <begin position="153"/>
        <end position="205"/>
    </location>
</feature>
<comment type="similarity">
    <text evidence="6">Belongs to the RuvA family.</text>
</comment>
<dbReference type="Gene3D" id="2.40.50.140">
    <property type="entry name" value="Nucleic acid-binding proteins"/>
    <property type="match status" value="1"/>
</dbReference>
<evidence type="ECO:0000259" key="7">
    <source>
        <dbReference type="SMART" id="SM00278"/>
    </source>
</evidence>
<dbReference type="SUPFAM" id="SSF50249">
    <property type="entry name" value="Nucleic acid-binding proteins"/>
    <property type="match status" value="1"/>
</dbReference>
<evidence type="ECO:0000256" key="5">
    <source>
        <dbReference type="ARBA" id="ARBA00023204"/>
    </source>
</evidence>
<protein>
    <recommendedName>
        <fullName evidence="6">Holliday junction branch migration complex subunit RuvA</fullName>
    </recommendedName>
</protein>
<evidence type="ECO:0000256" key="3">
    <source>
        <dbReference type="ARBA" id="ARBA00023125"/>
    </source>
</evidence>
<keyword evidence="8" id="KW-0378">Hydrolase</keyword>
<dbReference type="NCBIfam" id="TIGR00084">
    <property type="entry name" value="ruvA"/>
    <property type="match status" value="1"/>
</dbReference>
<keyword evidence="2 6" id="KW-0227">DNA damage</keyword>
<dbReference type="HAMAP" id="MF_00031">
    <property type="entry name" value="DNA_HJ_migration_RuvA"/>
    <property type="match status" value="1"/>
</dbReference>
<dbReference type="CDD" id="cd14332">
    <property type="entry name" value="UBA_RuvA_C"/>
    <property type="match status" value="1"/>
</dbReference>
<dbReference type="Pfam" id="PF14520">
    <property type="entry name" value="HHH_5"/>
    <property type="match status" value="1"/>
</dbReference>
<keyword evidence="8" id="KW-0547">Nucleotide-binding</keyword>
<dbReference type="Proteomes" id="UP000094580">
    <property type="component" value="Unassembled WGS sequence"/>
</dbReference>
<reference evidence="8 9" key="1">
    <citation type="submission" date="2016-07" db="EMBL/GenBank/DDBJ databases">
        <authorList>
            <person name="Townsley L."/>
            <person name="Shank E.A."/>
        </authorList>
    </citation>
    <scope>NUCLEOTIDE SEQUENCE [LARGE SCALE GENOMIC DNA]</scope>
    <source>
        <strain evidence="8 9">CH01</strain>
    </source>
</reference>
<evidence type="ECO:0000313" key="8">
    <source>
        <dbReference type="EMBL" id="ODG90288.1"/>
    </source>
</evidence>
<dbReference type="GO" id="GO:0004386">
    <property type="term" value="F:helicase activity"/>
    <property type="evidence" value="ECO:0007669"/>
    <property type="project" value="UniProtKB-KW"/>
</dbReference>
<comment type="caution">
    <text evidence="6">Lacks conserved residue(s) required for the propagation of feature annotation.</text>
</comment>
<evidence type="ECO:0000256" key="4">
    <source>
        <dbReference type="ARBA" id="ARBA00023172"/>
    </source>
</evidence>
<evidence type="ECO:0000313" key="9">
    <source>
        <dbReference type="Proteomes" id="UP000094580"/>
    </source>
</evidence>
<dbReference type="InterPro" id="IPR013849">
    <property type="entry name" value="DNA_helicase_Holl-junc_RuvA_I"/>
</dbReference>
<comment type="subcellular location">
    <subcellularLocation>
        <location evidence="6">Cytoplasm</location>
    </subcellularLocation>
</comment>
<name>A0ABX2ZT97_9BACI</name>
<dbReference type="EMBL" id="MDKC01000035">
    <property type="protein sequence ID" value="ODG90288.1"/>
    <property type="molecule type" value="Genomic_DNA"/>
</dbReference>